<evidence type="ECO:0000256" key="1">
    <source>
        <dbReference type="SAM" id="SignalP"/>
    </source>
</evidence>
<dbReference type="RefSeq" id="WP_272696695.1">
    <property type="nucleotide sequence ID" value="NZ_JAQPSP010000002.1"/>
</dbReference>
<evidence type="ECO:0000313" key="3">
    <source>
        <dbReference type="EMBL" id="MDK4307540.1"/>
    </source>
</evidence>
<dbReference type="EC" id="3.4.-.-" evidence="3"/>
<evidence type="ECO:0000313" key="4">
    <source>
        <dbReference type="Proteomes" id="UP001224412"/>
    </source>
</evidence>
<dbReference type="PROSITE" id="PS51318">
    <property type="entry name" value="TAT"/>
    <property type="match status" value="1"/>
</dbReference>
<proteinExistence type="predicted"/>
<dbReference type="GO" id="GO:0004222">
    <property type="term" value="F:metalloendopeptidase activity"/>
    <property type="evidence" value="ECO:0007669"/>
    <property type="project" value="TreeGrafter"/>
</dbReference>
<dbReference type="SUPFAM" id="SSF51261">
    <property type="entry name" value="Duplicated hybrid motif"/>
    <property type="match status" value="1"/>
</dbReference>
<protein>
    <submittedName>
        <fullName evidence="3">M23 family metallopeptidase</fullName>
        <ecNumber evidence="3">3.4.-.-</ecNumber>
    </submittedName>
</protein>
<dbReference type="PANTHER" id="PTHR21666">
    <property type="entry name" value="PEPTIDASE-RELATED"/>
    <property type="match status" value="1"/>
</dbReference>
<feature type="signal peptide" evidence="1">
    <location>
        <begin position="1"/>
        <end position="34"/>
    </location>
</feature>
<name>A0AAP4BS55_9CORY</name>
<dbReference type="InterPro" id="IPR050570">
    <property type="entry name" value="Cell_wall_metabolism_enzyme"/>
</dbReference>
<dbReference type="Pfam" id="PF01551">
    <property type="entry name" value="Peptidase_M23"/>
    <property type="match status" value="1"/>
</dbReference>
<feature type="domain" description="M23ase beta-sheet core" evidence="2">
    <location>
        <begin position="149"/>
        <end position="245"/>
    </location>
</feature>
<dbReference type="Gene3D" id="2.70.70.10">
    <property type="entry name" value="Glucose Permease (Domain IIA)"/>
    <property type="match status" value="1"/>
</dbReference>
<feature type="chain" id="PRO_5042993358" evidence="1">
    <location>
        <begin position="35"/>
        <end position="260"/>
    </location>
</feature>
<organism evidence="3 4">
    <name type="scientific">Corynebacterium pseudodiphtheriticum</name>
    <dbReference type="NCBI Taxonomy" id="37637"/>
    <lineage>
        <taxon>Bacteria</taxon>
        <taxon>Bacillati</taxon>
        <taxon>Actinomycetota</taxon>
        <taxon>Actinomycetes</taxon>
        <taxon>Mycobacteriales</taxon>
        <taxon>Corynebacteriaceae</taxon>
        <taxon>Corynebacterium</taxon>
    </lineage>
</organism>
<dbReference type="InterPro" id="IPR006311">
    <property type="entry name" value="TAT_signal"/>
</dbReference>
<reference evidence="3" key="1">
    <citation type="submission" date="2023-05" db="EMBL/GenBank/DDBJ databases">
        <title>Metabolic capabilities are highly conserved among human nasal-associated Corynebacterium species in pangenomic analyses.</title>
        <authorList>
            <person name="Tran T.H."/>
            <person name="Roberts A.Q."/>
            <person name="Escapa I.F."/>
            <person name="Gao W."/>
            <person name="Conlan S."/>
            <person name="Kong H."/>
            <person name="Segre J.A."/>
            <person name="Kelly M.S."/>
            <person name="Lemon K.P."/>
        </authorList>
    </citation>
    <scope>NUCLEOTIDE SEQUENCE</scope>
    <source>
        <strain evidence="3">KPL2773</strain>
    </source>
</reference>
<sequence length="260" mass="27077">MKPSHRFRRLTVGMSAAGLAVAVSTTGFTPVAHAKPALTATVNPESSQAPAINGYDLDALVRIAEGLAGTVEQLNKNGGTPSIQSSSDAFEIIIDPLTSPDANPAEAAAKLTPSATYMTADKGSTADGRTVVFPTEGIFTSPYGMRWGRMHQGIDIGNGIGTPIYSIMDGTVISAGPAQGYGKWVRVQHANGEISVYGHVHSYSVSVGDKVKAGDQIATMGNEGHSTGPHLHFEIRPDGATPVDPVPWFANQGITVRGAK</sequence>
<accession>A0AAP4BS55</accession>
<dbReference type="InterPro" id="IPR016047">
    <property type="entry name" value="M23ase_b-sheet_dom"/>
</dbReference>
<keyword evidence="3" id="KW-0378">Hydrolase</keyword>
<dbReference type="Proteomes" id="UP001224412">
    <property type="component" value="Unassembled WGS sequence"/>
</dbReference>
<comment type="caution">
    <text evidence="3">The sequence shown here is derived from an EMBL/GenBank/DDBJ whole genome shotgun (WGS) entry which is preliminary data.</text>
</comment>
<keyword evidence="1" id="KW-0732">Signal</keyword>
<evidence type="ECO:0000259" key="2">
    <source>
        <dbReference type="Pfam" id="PF01551"/>
    </source>
</evidence>
<dbReference type="CDD" id="cd12797">
    <property type="entry name" value="M23_peptidase"/>
    <property type="match status" value="1"/>
</dbReference>
<dbReference type="PANTHER" id="PTHR21666:SF270">
    <property type="entry name" value="MUREIN HYDROLASE ACTIVATOR ENVC"/>
    <property type="match status" value="1"/>
</dbReference>
<gene>
    <name evidence="3" type="ORF">QPX42_08310</name>
</gene>
<dbReference type="AlphaFoldDB" id="A0AAP4BS55"/>
<dbReference type="InterPro" id="IPR011055">
    <property type="entry name" value="Dup_hybrid_motif"/>
</dbReference>
<dbReference type="EMBL" id="JASNVH010000012">
    <property type="protein sequence ID" value="MDK4307540.1"/>
    <property type="molecule type" value="Genomic_DNA"/>
</dbReference>